<proteinExistence type="predicted"/>
<protein>
    <submittedName>
        <fullName evidence="2">VPLPA-CTERM sorting domain-containing protein</fullName>
    </submittedName>
</protein>
<organism evidence="2 3">
    <name type="scientific">Methylomonas albis</name>
    <dbReference type="NCBI Taxonomy" id="1854563"/>
    <lineage>
        <taxon>Bacteria</taxon>
        <taxon>Pseudomonadati</taxon>
        <taxon>Pseudomonadota</taxon>
        <taxon>Gammaproteobacteria</taxon>
        <taxon>Methylococcales</taxon>
        <taxon>Methylococcaceae</taxon>
        <taxon>Methylomonas</taxon>
    </lineage>
</organism>
<keyword evidence="3" id="KW-1185">Reference proteome</keyword>
<sequence length="321" mass="33512">MRFKPSRLTLAIATTLAGGALSFNAAASTTMYNTFIAANDAATDGWVYGFCTSCTNSTRAINYVAGQAYTGGGQTGGGFYGTNESNPTQYTSATPFNYGGTSQLNWGAHLTSTGDSAEISQADAQARYGYAANIDTGGGAWRDTGGSTGGVTTGWKHQTDIGLIESDVTQNVTLNLTNLEVLTAGLGYSRFGITVFDGMDSQTAAYVHHGGWNNYGTYSPGGTTLHPYDMNNPFGTIGLTNIGYSDYVDSTVAHAFTFTAQAGHVYSIYLGGVDFSTWKAGVADYQLNITTSAVPVPGAVWLFGSALAGLGVTGRRKKTLS</sequence>
<evidence type="ECO:0000256" key="1">
    <source>
        <dbReference type="SAM" id="SignalP"/>
    </source>
</evidence>
<keyword evidence="1" id="KW-0732">Signal</keyword>
<dbReference type="Proteomes" id="UP000652176">
    <property type="component" value="Unassembled WGS sequence"/>
</dbReference>
<dbReference type="EMBL" id="JACXSS010000001">
    <property type="protein sequence ID" value="MBD9357537.1"/>
    <property type="molecule type" value="Genomic_DNA"/>
</dbReference>
<name>A0ABR9D350_9GAMM</name>
<accession>A0ABR9D350</accession>
<reference evidence="2 3" key="1">
    <citation type="submission" date="2020-09" db="EMBL/GenBank/DDBJ databases">
        <title>Methylomonas albis sp. nov. and Methylomonas fluvii sp. nov.: Two cold-adapted methanotrophs from the River Elbe and an amended description of Methylovulum psychrotolerans strain Eb1.</title>
        <authorList>
            <person name="Bussmann I.K."/>
            <person name="Klings K.-W."/>
            <person name="Warnstedt J."/>
            <person name="Hoppert M."/>
            <person name="Saborowski A."/>
            <person name="Horn F."/>
            <person name="Liebner S."/>
        </authorList>
    </citation>
    <scope>NUCLEOTIDE SEQUENCE [LARGE SCALE GENOMIC DNA]</scope>
    <source>
        <strain evidence="2 3">EbA</strain>
    </source>
</reference>
<feature type="chain" id="PRO_5046344650" evidence="1">
    <location>
        <begin position="26"/>
        <end position="321"/>
    </location>
</feature>
<gene>
    <name evidence="2" type="ORF">IE877_16920</name>
</gene>
<dbReference type="RefSeq" id="WP_192375806.1">
    <property type="nucleotide sequence ID" value="NZ_CAJHIV010000001.1"/>
</dbReference>
<evidence type="ECO:0000313" key="2">
    <source>
        <dbReference type="EMBL" id="MBD9357537.1"/>
    </source>
</evidence>
<comment type="caution">
    <text evidence="2">The sequence shown here is derived from an EMBL/GenBank/DDBJ whole genome shotgun (WGS) entry which is preliminary data.</text>
</comment>
<feature type="signal peptide" evidence="1">
    <location>
        <begin position="1"/>
        <end position="25"/>
    </location>
</feature>
<evidence type="ECO:0000313" key="3">
    <source>
        <dbReference type="Proteomes" id="UP000652176"/>
    </source>
</evidence>